<reference evidence="2" key="1">
    <citation type="journal article" date="2019" name="Int. J. Syst. Evol. Microbiol.">
        <title>The Global Catalogue of Microorganisms (GCM) 10K type strain sequencing project: providing services to taxonomists for standard genome sequencing and annotation.</title>
        <authorList>
            <consortium name="The Broad Institute Genomics Platform"/>
            <consortium name="The Broad Institute Genome Sequencing Center for Infectious Disease"/>
            <person name="Wu L."/>
            <person name="Ma J."/>
        </authorList>
    </citation>
    <scope>NUCLEOTIDE SEQUENCE [LARGE SCALE GENOMIC DNA]</scope>
    <source>
        <strain evidence="2">JCM 4542</strain>
    </source>
</reference>
<dbReference type="EMBL" id="BAAASL010000009">
    <property type="protein sequence ID" value="GAA2716622.1"/>
    <property type="molecule type" value="Genomic_DNA"/>
</dbReference>
<dbReference type="Proteomes" id="UP001500886">
    <property type="component" value="Unassembled WGS sequence"/>
</dbReference>
<organism evidence="1 2">
    <name type="scientific">Streptomyces luteosporeus</name>
    <dbReference type="NCBI Taxonomy" id="173856"/>
    <lineage>
        <taxon>Bacteria</taxon>
        <taxon>Bacillati</taxon>
        <taxon>Actinomycetota</taxon>
        <taxon>Actinomycetes</taxon>
        <taxon>Kitasatosporales</taxon>
        <taxon>Streptomycetaceae</taxon>
        <taxon>Streptomyces</taxon>
    </lineage>
</organism>
<evidence type="ECO:0000313" key="2">
    <source>
        <dbReference type="Proteomes" id="UP001500886"/>
    </source>
</evidence>
<name>A0ABP6G622_9ACTN</name>
<proteinExistence type="predicted"/>
<gene>
    <name evidence="1" type="ORF">GCM10010315_28110</name>
</gene>
<comment type="caution">
    <text evidence="1">The sequence shown here is derived from an EMBL/GenBank/DDBJ whole genome shotgun (WGS) entry which is preliminary data.</text>
</comment>
<protein>
    <submittedName>
        <fullName evidence="1">Uncharacterized protein</fullName>
    </submittedName>
</protein>
<keyword evidence="2" id="KW-1185">Reference proteome</keyword>
<sequence length="213" mass="23828">MVDWRDVGRFVIDIVERESGPGRKRPVLGGNAIRVPRREGPVRVNPPCAFVGSGTVGVRDVGSVVHEDPERQRVLCRIDRVAGERRDEERRYVVRDAQDGVIGAVRRVPPSNKLVRHTWRIEQPGRPEIVGRNKWTALPRQDVPAHALGTLLGGVLDSALSLGAEEGDRPRERTLLWLADEVEVMQSTGQDFRIKAAWLDRRLAFAVACLADR</sequence>
<evidence type="ECO:0000313" key="1">
    <source>
        <dbReference type="EMBL" id="GAA2716622.1"/>
    </source>
</evidence>
<accession>A0ABP6G622</accession>